<evidence type="ECO:0000313" key="2">
    <source>
        <dbReference type="EMBL" id="KKK52805.1"/>
    </source>
</evidence>
<dbReference type="PANTHER" id="PTHR36114:SF1">
    <property type="entry name" value="16.7 KDA PROTEIN IN WHIE LOCUS"/>
    <property type="match status" value="1"/>
</dbReference>
<dbReference type="CDD" id="cd02226">
    <property type="entry name" value="cupin_YdbB-like"/>
    <property type="match status" value="1"/>
</dbReference>
<evidence type="ECO:0000259" key="1">
    <source>
        <dbReference type="Pfam" id="PF07883"/>
    </source>
</evidence>
<protein>
    <recommendedName>
        <fullName evidence="1">Cupin type-2 domain-containing protein</fullName>
    </recommendedName>
</protein>
<dbReference type="Gene3D" id="2.60.120.10">
    <property type="entry name" value="Jelly Rolls"/>
    <property type="match status" value="1"/>
</dbReference>
<sequence length="123" mass="14185">MSDYNKYSIDLEVKFKPLEIIDILKLIESCTKKWQNLSLCKVNDSVVRLAVIEGEFHWHKHDKEDEFFFVIDGALLIDLEDKTIKLSPNQGFTIPMGILHRTRAPSRTSILLIENNTIKPTGD</sequence>
<name>A0A0F8WWJ4_9ZZZZ</name>
<dbReference type="AlphaFoldDB" id="A0A0F8WWJ4"/>
<gene>
    <name evidence="2" type="ORF">LCGC14_3101210</name>
</gene>
<dbReference type="EMBL" id="LAZR01066832">
    <property type="protein sequence ID" value="KKK52805.1"/>
    <property type="molecule type" value="Genomic_DNA"/>
</dbReference>
<dbReference type="InterPro" id="IPR011051">
    <property type="entry name" value="RmlC_Cupin_sf"/>
</dbReference>
<dbReference type="InterPro" id="IPR014710">
    <property type="entry name" value="RmlC-like_jellyroll"/>
</dbReference>
<organism evidence="2">
    <name type="scientific">marine sediment metagenome</name>
    <dbReference type="NCBI Taxonomy" id="412755"/>
    <lineage>
        <taxon>unclassified sequences</taxon>
        <taxon>metagenomes</taxon>
        <taxon>ecological metagenomes</taxon>
    </lineage>
</organism>
<comment type="caution">
    <text evidence="2">The sequence shown here is derived from an EMBL/GenBank/DDBJ whole genome shotgun (WGS) entry which is preliminary data.</text>
</comment>
<accession>A0A0F8WWJ4</accession>
<dbReference type="SUPFAM" id="SSF51182">
    <property type="entry name" value="RmlC-like cupins"/>
    <property type="match status" value="1"/>
</dbReference>
<dbReference type="InterPro" id="IPR052044">
    <property type="entry name" value="PKS_Associated_Protein"/>
</dbReference>
<dbReference type="InterPro" id="IPR013096">
    <property type="entry name" value="Cupin_2"/>
</dbReference>
<dbReference type="Pfam" id="PF07883">
    <property type="entry name" value="Cupin_2"/>
    <property type="match status" value="1"/>
</dbReference>
<proteinExistence type="predicted"/>
<reference evidence="2" key="1">
    <citation type="journal article" date="2015" name="Nature">
        <title>Complex archaea that bridge the gap between prokaryotes and eukaryotes.</title>
        <authorList>
            <person name="Spang A."/>
            <person name="Saw J.H."/>
            <person name="Jorgensen S.L."/>
            <person name="Zaremba-Niedzwiedzka K."/>
            <person name="Martijn J."/>
            <person name="Lind A.E."/>
            <person name="van Eijk R."/>
            <person name="Schleper C."/>
            <person name="Guy L."/>
            <person name="Ettema T.J."/>
        </authorList>
    </citation>
    <scope>NUCLEOTIDE SEQUENCE</scope>
</reference>
<feature type="domain" description="Cupin type-2" evidence="1">
    <location>
        <begin position="47"/>
        <end position="108"/>
    </location>
</feature>
<dbReference type="PANTHER" id="PTHR36114">
    <property type="entry name" value="16.7 KDA PROTEIN IN WHIE LOCUS"/>
    <property type="match status" value="1"/>
</dbReference>